<keyword evidence="4" id="KW-1185">Reference proteome</keyword>
<organism evidence="3 4">
    <name type="scientific">Roseateles flavus</name>
    <dbReference type="NCBI Taxonomy" id="3149041"/>
    <lineage>
        <taxon>Bacteria</taxon>
        <taxon>Pseudomonadati</taxon>
        <taxon>Pseudomonadota</taxon>
        <taxon>Betaproteobacteria</taxon>
        <taxon>Burkholderiales</taxon>
        <taxon>Sphaerotilaceae</taxon>
        <taxon>Roseateles</taxon>
    </lineage>
</organism>
<dbReference type="EMBL" id="JBDPZC010000001">
    <property type="protein sequence ID" value="MEO3711687.1"/>
    <property type="molecule type" value="Genomic_DNA"/>
</dbReference>
<comment type="caution">
    <text evidence="3">The sequence shown here is derived from an EMBL/GenBank/DDBJ whole genome shotgun (WGS) entry which is preliminary data.</text>
</comment>
<accession>A0ABV0G9G6</accession>
<gene>
    <name evidence="3" type="ORF">ABDJ40_02795</name>
</gene>
<dbReference type="SUPFAM" id="SSF54106">
    <property type="entry name" value="LysM domain"/>
    <property type="match status" value="1"/>
</dbReference>
<keyword evidence="1" id="KW-0732">Signal</keyword>
<evidence type="ECO:0000313" key="3">
    <source>
        <dbReference type="EMBL" id="MEO3711687.1"/>
    </source>
</evidence>
<feature type="domain" description="LysM" evidence="2">
    <location>
        <begin position="62"/>
        <end position="111"/>
    </location>
</feature>
<proteinExistence type="predicted"/>
<dbReference type="Proteomes" id="UP001462640">
    <property type="component" value="Unassembled WGS sequence"/>
</dbReference>
<reference evidence="3 4" key="1">
    <citation type="submission" date="2024-05" db="EMBL/GenBank/DDBJ databases">
        <title>Roseateles sp. 2.12 16S ribosomal RNA gene Genome sequencing and assembly.</title>
        <authorList>
            <person name="Woo H."/>
        </authorList>
    </citation>
    <scope>NUCLEOTIDE SEQUENCE [LARGE SCALE GENOMIC DNA]</scope>
    <source>
        <strain evidence="3 4">2.12</strain>
    </source>
</reference>
<feature type="chain" id="PRO_5046946575" evidence="1">
    <location>
        <begin position="31"/>
        <end position="388"/>
    </location>
</feature>
<dbReference type="PANTHER" id="PTHR34700:SF4">
    <property type="entry name" value="PHAGE-LIKE ELEMENT PBSX PROTEIN XKDP"/>
    <property type="match status" value="1"/>
</dbReference>
<evidence type="ECO:0000313" key="4">
    <source>
        <dbReference type="Proteomes" id="UP001462640"/>
    </source>
</evidence>
<dbReference type="RefSeq" id="WP_347605765.1">
    <property type="nucleotide sequence ID" value="NZ_JBDPZC010000001.1"/>
</dbReference>
<dbReference type="SMART" id="SM00257">
    <property type="entry name" value="LysM"/>
    <property type="match status" value="1"/>
</dbReference>
<protein>
    <submittedName>
        <fullName evidence="3">LysM domain-containing protein</fullName>
    </submittedName>
</protein>
<dbReference type="InterPro" id="IPR036779">
    <property type="entry name" value="LysM_dom_sf"/>
</dbReference>
<sequence length="388" mass="42095">MTSWPMLRPAPLATALWAAAALVGATPALATDFPVTQSQRDTAQKVAQAGVPLSELAPDAPDSYTVKKGDTLWAISTLFLKSPWRWPELWGMNQDQISNPHLIYPGQHLVLVKVDGRARLELAQQVTGPDGTVKLTPRARVQQLGDDGIPAIPMNLIEPFLNEAVVLDSDSLAAAPRVAATQEGRALLSRGDLAYVRGSLPNQQGDYRVFRSAKPLRDPVTKEVLGYEAAYVGTVEFLRPGSPAAGKTLEVPATFLVKQVRQEVNTGDRLAPVPPRSFGSFVPHAPNRAFDGRVIAVYGEAVNAGKNQIVSINKGSQDGMERGHVLALWRTGQEVRDTTTPQGRPEAIRLPDEQHGKLLVFQTFRRVSYALILSVQQPASAGDRFSQP</sequence>
<dbReference type="PROSITE" id="PS51782">
    <property type="entry name" value="LYSM"/>
    <property type="match status" value="1"/>
</dbReference>
<dbReference type="InterPro" id="IPR018392">
    <property type="entry name" value="LysM"/>
</dbReference>
<dbReference type="CDD" id="cd00118">
    <property type="entry name" value="LysM"/>
    <property type="match status" value="1"/>
</dbReference>
<dbReference type="Gene3D" id="3.10.350.10">
    <property type="entry name" value="LysM domain"/>
    <property type="match status" value="1"/>
</dbReference>
<dbReference type="InterPro" id="IPR052196">
    <property type="entry name" value="Bact_Kbp"/>
</dbReference>
<dbReference type="Pfam" id="PF01476">
    <property type="entry name" value="LysM"/>
    <property type="match status" value="1"/>
</dbReference>
<evidence type="ECO:0000259" key="2">
    <source>
        <dbReference type="PROSITE" id="PS51782"/>
    </source>
</evidence>
<feature type="signal peptide" evidence="1">
    <location>
        <begin position="1"/>
        <end position="30"/>
    </location>
</feature>
<evidence type="ECO:0000256" key="1">
    <source>
        <dbReference type="SAM" id="SignalP"/>
    </source>
</evidence>
<name>A0ABV0G9G6_9BURK</name>
<dbReference type="PANTHER" id="PTHR34700">
    <property type="entry name" value="POTASSIUM BINDING PROTEIN KBP"/>
    <property type="match status" value="1"/>
</dbReference>